<comment type="catalytic activity">
    <reaction evidence="5">
        <text>dTDP-beta-L-rhamnose + NADP(+) = dTDP-4-dehydro-beta-L-rhamnose + NADPH + H(+)</text>
        <dbReference type="Rhea" id="RHEA:21796"/>
        <dbReference type="ChEBI" id="CHEBI:15378"/>
        <dbReference type="ChEBI" id="CHEBI:57510"/>
        <dbReference type="ChEBI" id="CHEBI:57783"/>
        <dbReference type="ChEBI" id="CHEBI:58349"/>
        <dbReference type="ChEBI" id="CHEBI:62830"/>
        <dbReference type="EC" id="1.1.1.133"/>
    </reaction>
</comment>
<evidence type="ECO:0000256" key="4">
    <source>
        <dbReference type="ARBA" id="ARBA00017099"/>
    </source>
</evidence>
<evidence type="ECO:0000313" key="8">
    <source>
        <dbReference type="EMBL" id="AKJ03345.1"/>
    </source>
</evidence>
<keyword evidence="6" id="KW-0521">NADP</keyword>
<organism evidence="8 9">
    <name type="scientific">Archangium gephyra</name>
    <dbReference type="NCBI Taxonomy" id="48"/>
    <lineage>
        <taxon>Bacteria</taxon>
        <taxon>Pseudomonadati</taxon>
        <taxon>Myxococcota</taxon>
        <taxon>Myxococcia</taxon>
        <taxon>Myxococcales</taxon>
        <taxon>Cystobacterineae</taxon>
        <taxon>Archangiaceae</taxon>
        <taxon>Archangium</taxon>
    </lineage>
</organism>
<dbReference type="EMBL" id="CP011509">
    <property type="protein sequence ID" value="AKJ03345.1"/>
    <property type="molecule type" value="Genomic_DNA"/>
</dbReference>
<dbReference type="InterPro" id="IPR036291">
    <property type="entry name" value="NAD(P)-bd_dom_sf"/>
</dbReference>
<dbReference type="Pfam" id="PF04321">
    <property type="entry name" value="RmlD_sub_bind"/>
    <property type="match status" value="1"/>
</dbReference>
<dbReference type="EC" id="1.1.1.133" evidence="3 6"/>
<dbReference type="KEGG" id="age:AA314_04971"/>
<keyword evidence="6" id="KW-0560">Oxidoreductase</keyword>
<comment type="pathway">
    <text evidence="1 6">Carbohydrate biosynthesis; dTDP-L-rhamnose biosynthesis.</text>
</comment>
<feature type="domain" description="RmlD-like substrate binding" evidence="7">
    <location>
        <begin position="88"/>
        <end position="347"/>
    </location>
</feature>
<name>A0AAC8TEU9_9BACT</name>
<evidence type="ECO:0000256" key="2">
    <source>
        <dbReference type="ARBA" id="ARBA00010944"/>
    </source>
</evidence>
<evidence type="ECO:0000256" key="5">
    <source>
        <dbReference type="ARBA" id="ARBA00048200"/>
    </source>
</evidence>
<comment type="function">
    <text evidence="6">Catalyzes the reduction of dTDP-6-deoxy-L-lyxo-4-hexulose to yield dTDP-L-rhamnose.</text>
</comment>
<dbReference type="CDD" id="cd05254">
    <property type="entry name" value="dTDP_HR_like_SDR_e"/>
    <property type="match status" value="1"/>
</dbReference>
<dbReference type="Gene3D" id="3.40.50.720">
    <property type="entry name" value="NAD(P)-binding Rossmann-like Domain"/>
    <property type="match status" value="1"/>
</dbReference>
<dbReference type="InterPro" id="IPR029903">
    <property type="entry name" value="RmlD-like-bd"/>
</dbReference>
<accession>A0AAC8TEU9</accession>
<dbReference type="SUPFAM" id="SSF51735">
    <property type="entry name" value="NAD(P)-binding Rossmann-fold domains"/>
    <property type="match status" value="1"/>
</dbReference>
<evidence type="ECO:0000256" key="1">
    <source>
        <dbReference type="ARBA" id="ARBA00004781"/>
    </source>
</evidence>
<comment type="similarity">
    <text evidence="2 6">Belongs to the dTDP-4-dehydrorhamnose reductase family.</text>
</comment>
<dbReference type="Gene3D" id="3.90.25.10">
    <property type="entry name" value="UDP-galactose 4-epimerase, domain 1"/>
    <property type="match status" value="1"/>
</dbReference>
<dbReference type="AlphaFoldDB" id="A0AAC8TEU9"/>
<evidence type="ECO:0000256" key="6">
    <source>
        <dbReference type="RuleBase" id="RU364082"/>
    </source>
</evidence>
<evidence type="ECO:0000313" key="9">
    <source>
        <dbReference type="Proteomes" id="UP000035579"/>
    </source>
</evidence>
<evidence type="ECO:0000259" key="7">
    <source>
        <dbReference type="Pfam" id="PF04321"/>
    </source>
</evidence>
<proteinExistence type="inferred from homology"/>
<protein>
    <recommendedName>
        <fullName evidence="4 6">dTDP-4-dehydrorhamnose reductase</fullName>
        <ecNumber evidence="3 6">1.1.1.133</ecNumber>
    </recommendedName>
</protein>
<dbReference type="GO" id="GO:0008831">
    <property type="term" value="F:dTDP-4-dehydrorhamnose reductase activity"/>
    <property type="evidence" value="ECO:0007669"/>
    <property type="project" value="UniProtKB-EC"/>
</dbReference>
<dbReference type="PANTHER" id="PTHR10491:SF4">
    <property type="entry name" value="METHIONINE ADENOSYLTRANSFERASE 2 SUBUNIT BETA"/>
    <property type="match status" value="1"/>
</dbReference>
<reference evidence="8 9" key="1">
    <citation type="submission" date="2015-05" db="EMBL/GenBank/DDBJ databases">
        <title>Genome assembly of Archangium gephyra DSM 2261.</title>
        <authorList>
            <person name="Sharma G."/>
            <person name="Subramanian S."/>
        </authorList>
    </citation>
    <scope>NUCLEOTIDE SEQUENCE [LARGE SCALE GENOMIC DNA]</scope>
    <source>
        <strain evidence="8 9">DSM 2261</strain>
    </source>
</reference>
<evidence type="ECO:0000256" key="3">
    <source>
        <dbReference type="ARBA" id="ARBA00012929"/>
    </source>
</evidence>
<sequence length="408" mass="44762">MTAERGFYEPGVFDMRAPRPRPTALAWMTHALATRGKFEHPVLASPGWWRRDERPEANFAASLHGDSPAPYATYVPPRRADAGQPRPILISGATGTLGRAFARLCTTRGIAFRLLSRQDMDITSPESVERALERYQPWAVINAAGYVRVDDAEVDAERCFRENALGPELLAAACGARDVRLVTFSSDLVFGGERRSAYLESNRVQPLNQYGHSKVEAERRVLERMPDALVVRTGAFFGPWDHHNFLTLALGTIARGERFAAVEDVVVSPTYVPDLVHTCLDLLMDEATGVWHLTNEGEVTWAELATQAARLAGLNPRHVEARPLESFGWTAPRPRYSVLASERAQLMPPLTKALERYLEEDEIKPARRVSGGGRAACAECGGTVDEGHGDGRCGLHRKRGDGGVAAGG</sequence>
<dbReference type="Proteomes" id="UP000035579">
    <property type="component" value="Chromosome"/>
</dbReference>
<dbReference type="PANTHER" id="PTHR10491">
    <property type="entry name" value="DTDP-4-DEHYDRORHAMNOSE REDUCTASE"/>
    <property type="match status" value="1"/>
</dbReference>
<gene>
    <name evidence="8" type="ORF">AA314_04971</name>
</gene>
<dbReference type="InterPro" id="IPR005913">
    <property type="entry name" value="dTDP_dehydrorham_reduct"/>
</dbReference>